<gene>
    <name evidence="3" type="primary">tssA</name>
    <name evidence="3" type="ORF">QVZ43_00475</name>
</gene>
<dbReference type="EMBL" id="JAUMIS010000001">
    <property type="protein sequence ID" value="MDO3720175.1"/>
    <property type="molecule type" value="Genomic_DNA"/>
</dbReference>
<feature type="compositionally biased region" description="Polar residues" evidence="1">
    <location>
        <begin position="385"/>
        <end position="402"/>
    </location>
</feature>
<evidence type="ECO:0000313" key="3">
    <source>
        <dbReference type="EMBL" id="MDO3720175.1"/>
    </source>
</evidence>
<dbReference type="NCBIfam" id="TIGR03363">
    <property type="entry name" value="VI_chp_8"/>
    <property type="match status" value="1"/>
</dbReference>
<evidence type="ECO:0000259" key="2">
    <source>
        <dbReference type="Pfam" id="PF06812"/>
    </source>
</evidence>
<organism evidence="3 4">
    <name type="scientific">Marinobacter suaedae</name>
    <dbReference type="NCBI Taxonomy" id="3057675"/>
    <lineage>
        <taxon>Bacteria</taxon>
        <taxon>Pseudomonadati</taxon>
        <taxon>Pseudomonadota</taxon>
        <taxon>Gammaproteobacteria</taxon>
        <taxon>Pseudomonadales</taxon>
        <taxon>Marinobacteraceae</taxon>
        <taxon>Marinobacter</taxon>
    </lineage>
</organism>
<dbReference type="PANTHER" id="PTHR37951">
    <property type="entry name" value="CYTOPLASMIC PROTEIN-RELATED"/>
    <property type="match status" value="1"/>
</dbReference>
<dbReference type="Pfam" id="PF06812">
    <property type="entry name" value="ImpA_N"/>
    <property type="match status" value="1"/>
</dbReference>
<accession>A0ABT8VW13</accession>
<dbReference type="Proteomes" id="UP001168640">
    <property type="component" value="Unassembled WGS sequence"/>
</dbReference>
<dbReference type="InterPro" id="IPR010657">
    <property type="entry name" value="ImpA_N"/>
</dbReference>
<feature type="domain" description="ImpA N-terminal" evidence="2">
    <location>
        <begin position="13"/>
        <end position="139"/>
    </location>
</feature>
<name>A0ABT8VW13_9GAMM</name>
<reference evidence="3" key="1">
    <citation type="submission" date="2023-07" db="EMBL/GenBank/DDBJ databases">
        <title>Marinobacter sp. chi1 genome sequencing and assembly.</title>
        <authorList>
            <person name="Park S."/>
        </authorList>
    </citation>
    <scope>NUCLEOTIDE SEQUENCE</scope>
    <source>
        <strain evidence="3">Chi1</strain>
    </source>
</reference>
<feature type="region of interest" description="Disordered" evidence="1">
    <location>
        <begin position="289"/>
        <end position="319"/>
    </location>
</feature>
<sequence>MFFEQGLEVDCLLNPITNENETGADLRENRTREFDALRDSRRAASRAEQEAVLDPEQTRHALAQWQEIERLALEILDSQSKDLEVACYLTEALTRLHGVCGLHHGCNLLHQLVQRYWNSLYPSPDEDGTETRIKPLLSLFGGDTKGTLPRLIKELPIVPDGAGNDAVDTFLWLHYDTAVQASRIEDPSKKAQRIQSLGYSLEDIQRAVDRAPAAFYLEQVDHAGATKKILIELLNELQSIQQTDEQLPLPIIHDVREFVEDQFLTCINHLAEHKLATAKTIVAPADTTKQDAPASVPDGDHVPQASHATTPSSAGSLTNRAQALSQIKEIACFFRETEPHTPIADALERVARWGNMPLHELMRELLPSGQARQYYGQLTGINLDGASTSAQTNAESDTSQAPDTADEFSKPSSPEGW</sequence>
<dbReference type="PANTHER" id="PTHR37951:SF1">
    <property type="entry name" value="TYPE VI SECRETION SYSTEM COMPONENT TSSA1"/>
    <property type="match status" value="1"/>
</dbReference>
<dbReference type="RefSeq" id="WP_302908446.1">
    <property type="nucleotide sequence ID" value="NZ_JAUMIS010000001.1"/>
</dbReference>
<keyword evidence="4" id="KW-1185">Reference proteome</keyword>
<evidence type="ECO:0000313" key="4">
    <source>
        <dbReference type="Proteomes" id="UP001168640"/>
    </source>
</evidence>
<protein>
    <submittedName>
        <fullName evidence="3">Type VI secretion system protein TssA</fullName>
    </submittedName>
</protein>
<proteinExistence type="predicted"/>
<comment type="caution">
    <text evidence="3">The sequence shown here is derived from an EMBL/GenBank/DDBJ whole genome shotgun (WGS) entry which is preliminary data.</text>
</comment>
<feature type="compositionally biased region" description="Polar residues" evidence="1">
    <location>
        <begin position="306"/>
        <end position="319"/>
    </location>
</feature>
<dbReference type="InterPro" id="IPR017740">
    <property type="entry name" value="TssA-like"/>
</dbReference>
<feature type="region of interest" description="Disordered" evidence="1">
    <location>
        <begin position="384"/>
        <end position="417"/>
    </location>
</feature>
<evidence type="ECO:0000256" key="1">
    <source>
        <dbReference type="SAM" id="MobiDB-lite"/>
    </source>
</evidence>